<feature type="region of interest" description="Disordered" evidence="1">
    <location>
        <begin position="1"/>
        <end position="21"/>
    </location>
</feature>
<dbReference type="Proteomes" id="UP000226192">
    <property type="component" value="Unassembled WGS sequence"/>
</dbReference>
<evidence type="ECO:0000256" key="1">
    <source>
        <dbReference type="SAM" id="MobiDB-lite"/>
    </source>
</evidence>
<feature type="region of interest" description="Disordered" evidence="1">
    <location>
        <begin position="307"/>
        <end position="430"/>
    </location>
</feature>
<dbReference type="EMBL" id="NJET01000129">
    <property type="protein sequence ID" value="PHH60765.1"/>
    <property type="molecule type" value="Genomic_DNA"/>
</dbReference>
<feature type="compositionally biased region" description="Basic residues" evidence="1">
    <location>
        <begin position="367"/>
        <end position="381"/>
    </location>
</feature>
<feature type="region of interest" description="Disordered" evidence="1">
    <location>
        <begin position="144"/>
        <end position="178"/>
    </location>
</feature>
<evidence type="ECO:0000313" key="2">
    <source>
        <dbReference type="EMBL" id="PHH60765.1"/>
    </source>
</evidence>
<feature type="compositionally biased region" description="Polar residues" evidence="1">
    <location>
        <begin position="278"/>
        <end position="290"/>
    </location>
</feature>
<evidence type="ECO:0000313" key="3">
    <source>
        <dbReference type="Proteomes" id="UP000226192"/>
    </source>
</evidence>
<dbReference type="AlphaFoldDB" id="A0A2C5XU26"/>
<dbReference type="OrthoDB" id="5333304at2759"/>
<gene>
    <name evidence="2" type="ORF">CDD81_1162</name>
</gene>
<feature type="region of interest" description="Disordered" evidence="1">
    <location>
        <begin position="244"/>
        <end position="294"/>
    </location>
</feature>
<accession>A0A2C5XU26</accession>
<reference evidence="2 3" key="1">
    <citation type="submission" date="2017-06" db="EMBL/GenBank/DDBJ databases">
        <title>Ant-infecting Ophiocordyceps genomes reveal a high diversity of potential behavioral manipulation genes and a possible major role for enterotoxins.</title>
        <authorList>
            <person name="De Bekker C."/>
            <person name="Evans H.C."/>
            <person name="Brachmann A."/>
            <person name="Hughes D.P."/>
        </authorList>
    </citation>
    <scope>NUCLEOTIDE SEQUENCE [LARGE SCALE GENOMIC DNA]</scope>
    <source>
        <strain evidence="2 3">Map64</strain>
    </source>
</reference>
<feature type="compositionally biased region" description="Polar residues" evidence="1">
    <location>
        <begin position="316"/>
        <end position="330"/>
    </location>
</feature>
<feature type="compositionally biased region" description="Polar residues" evidence="1">
    <location>
        <begin position="197"/>
        <end position="212"/>
    </location>
</feature>
<sequence>MARSGPRERSVAKTTTSDAPPDLEAYAIKQYGLIVGLKNAVLAGSHPSIKAKLSSMSARHSVGAEKKVVGEQRSRPDANELTRTNVSMQRQRAERALREEFEHHRRAGKPAQSQALDLSAVFAQAQKMVSAVNASQEAAVVTNDDEAASDSFDSNTFYSSQHETPQSQTTSRTNRLSEGARLHQPLASAHDIGSHTHPGTVSNSNDNELSSPQVEANPTLIKTTASSNAHALVEANKLVRTHLTSNSSAPAPAGTERLDQPNHPDISGTEHSLGPPANETSGLSKQQSEARASMNHAHAPIVNSHGVQPAAPQVSRAASSAVTGYRQDQTGRALDGPSGARAQVAALRAQVSALSSPDNSSQGGRLSVHKRGKRQEKKRKADRQALEIDMSPFIKDEPRSPSPFAGTSLRANKRRRQSQRQSVIDLEHQPRYERPIVHGLSGQYQARQSGPDRVPWDSGALEALPQRNMDISLYSDPAGHSREYIDARRLAPENHVSGYVPPNTLPLPYSPGMAYTARPLSQSYTTDTYRDPRGRYRGQDLGYW</sequence>
<feature type="compositionally biased region" description="Basic and acidic residues" evidence="1">
    <location>
        <begin position="1"/>
        <end position="11"/>
    </location>
</feature>
<proteinExistence type="predicted"/>
<feature type="compositionally biased region" description="Polar residues" evidence="1">
    <location>
        <begin position="151"/>
        <end position="176"/>
    </location>
</feature>
<dbReference type="STRING" id="1399860.A0A2C5XU26"/>
<name>A0A2C5XU26_9HYPO</name>
<feature type="region of interest" description="Disordered" evidence="1">
    <location>
        <begin position="190"/>
        <end position="212"/>
    </location>
</feature>
<feature type="compositionally biased region" description="Low complexity" evidence="1">
    <location>
        <begin position="340"/>
        <end position="355"/>
    </location>
</feature>
<comment type="caution">
    <text evidence="2">The sequence shown here is derived from an EMBL/GenBank/DDBJ whole genome shotgun (WGS) entry which is preliminary data.</text>
</comment>
<organism evidence="2 3">
    <name type="scientific">Ophiocordyceps australis</name>
    <dbReference type="NCBI Taxonomy" id="1399860"/>
    <lineage>
        <taxon>Eukaryota</taxon>
        <taxon>Fungi</taxon>
        <taxon>Dikarya</taxon>
        <taxon>Ascomycota</taxon>
        <taxon>Pezizomycotina</taxon>
        <taxon>Sordariomycetes</taxon>
        <taxon>Hypocreomycetidae</taxon>
        <taxon>Hypocreales</taxon>
        <taxon>Ophiocordycipitaceae</taxon>
        <taxon>Ophiocordyceps</taxon>
    </lineage>
</organism>
<keyword evidence="3" id="KW-1185">Reference proteome</keyword>
<protein>
    <submittedName>
        <fullName evidence="2">Uncharacterized protein</fullName>
    </submittedName>
</protein>